<organism evidence="1 2">
    <name type="scientific">Moniliophthora roreri</name>
    <name type="common">Frosty pod rot fungus</name>
    <name type="synonym">Monilia roreri</name>
    <dbReference type="NCBI Taxonomy" id="221103"/>
    <lineage>
        <taxon>Eukaryota</taxon>
        <taxon>Fungi</taxon>
        <taxon>Dikarya</taxon>
        <taxon>Basidiomycota</taxon>
        <taxon>Agaricomycotina</taxon>
        <taxon>Agaricomycetes</taxon>
        <taxon>Agaricomycetidae</taxon>
        <taxon>Agaricales</taxon>
        <taxon>Marasmiineae</taxon>
        <taxon>Marasmiaceae</taxon>
        <taxon>Moniliophthora</taxon>
    </lineage>
</organism>
<comment type="caution">
    <text evidence="1">The sequence shown here is derived from an EMBL/GenBank/DDBJ whole genome shotgun (WGS) entry which is preliminary data.</text>
</comment>
<evidence type="ECO:0000313" key="1">
    <source>
        <dbReference type="EMBL" id="KTB47382.1"/>
    </source>
</evidence>
<accession>A0A0W0GFR1</accession>
<proteinExistence type="predicted"/>
<sequence length="60" mass="6389">MANTFASSDLKTIHEAGEVHHERRSLSTTIRSFAFANNEVLGMVSGGTAAQVIAERSNVA</sequence>
<dbReference type="EMBL" id="LATX01000025">
    <property type="protein sequence ID" value="KTB47382.1"/>
    <property type="molecule type" value="Genomic_DNA"/>
</dbReference>
<evidence type="ECO:0000313" key="2">
    <source>
        <dbReference type="Proteomes" id="UP000054988"/>
    </source>
</evidence>
<protein>
    <submittedName>
        <fullName evidence="1">Uncharacterized protein</fullName>
    </submittedName>
</protein>
<name>A0A0W0GFR1_MONRR</name>
<dbReference type="AlphaFoldDB" id="A0A0W0GFR1"/>
<dbReference type="Proteomes" id="UP000054988">
    <property type="component" value="Unassembled WGS sequence"/>
</dbReference>
<reference evidence="1 2" key="1">
    <citation type="submission" date="2015-12" db="EMBL/GenBank/DDBJ databases">
        <title>Draft genome sequence of Moniliophthora roreri, the causal agent of frosty pod rot of cacao.</title>
        <authorList>
            <person name="Aime M.C."/>
            <person name="Diaz-Valderrama J.R."/>
            <person name="Kijpornyongpan T."/>
            <person name="Phillips-Mora W."/>
        </authorList>
    </citation>
    <scope>NUCLEOTIDE SEQUENCE [LARGE SCALE GENOMIC DNA]</scope>
    <source>
        <strain evidence="1 2">MCA 2952</strain>
    </source>
</reference>
<gene>
    <name evidence="1" type="ORF">WG66_35</name>
</gene>